<organism evidence="2 3">
    <name type="scientific">Oharaeibacter diazotrophicus</name>
    <dbReference type="NCBI Taxonomy" id="1920512"/>
    <lineage>
        <taxon>Bacteria</taxon>
        <taxon>Pseudomonadati</taxon>
        <taxon>Pseudomonadota</taxon>
        <taxon>Alphaproteobacteria</taxon>
        <taxon>Hyphomicrobiales</taxon>
        <taxon>Pleomorphomonadaceae</taxon>
        <taxon>Oharaeibacter</taxon>
    </lineage>
</organism>
<name>A0A4R6RLH6_9HYPH</name>
<proteinExistence type="predicted"/>
<gene>
    <name evidence="2" type="ORF">EDD54_1399</name>
</gene>
<keyword evidence="3" id="KW-1185">Reference proteome</keyword>
<reference evidence="2 3" key="1">
    <citation type="submission" date="2019-03" db="EMBL/GenBank/DDBJ databases">
        <title>Genomic Encyclopedia of Type Strains, Phase IV (KMG-IV): sequencing the most valuable type-strain genomes for metagenomic binning, comparative biology and taxonomic classification.</title>
        <authorList>
            <person name="Goeker M."/>
        </authorList>
    </citation>
    <scope>NUCLEOTIDE SEQUENCE [LARGE SCALE GENOMIC DNA]</scope>
    <source>
        <strain evidence="2 3">DSM 102969</strain>
    </source>
</reference>
<comment type="caution">
    <text evidence="2">The sequence shown here is derived from an EMBL/GenBank/DDBJ whole genome shotgun (WGS) entry which is preliminary data.</text>
</comment>
<evidence type="ECO:0000313" key="3">
    <source>
        <dbReference type="Proteomes" id="UP000294547"/>
    </source>
</evidence>
<sequence>MFYLTYELWPYALLALIAGVVIGWFTTGRAAAD</sequence>
<keyword evidence="1" id="KW-1133">Transmembrane helix</keyword>
<accession>A0A4R6RLH6</accession>
<dbReference type="Proteomes" id="UP000294547">
    <property type="component" value="Unassembled WGS sequence"/>
</dbReference>
<evidence type="ECO:0000313" key="2">
    <source>
        <dbReference type="EMBL" id="TDP87503.1"/>
    </source>
</evidence>
<evidence type="ECO:0000256" key="1">
    <source>
        <dbReference type="SAM" id="Phobius"/>
    </source>
</evidence>
<feature type="transmembrane region" description="Helical" evidence="1">
    <location>
        <begin position="12"/>
        <end position="32"/>
    </location>
</feature>
<protein>
    <submittedName>
        <fullName evidence="2">Uncharacterized protein</fullName>
    </submittedName>
</protein>
<keyword evidence="1" id="KW-0472">Membrane</keyword>
<dbReference type="AlphaFoldDB" id="A0A4R6RLH6"/>
<dbReference type="EMBL" id="SNXY01000006">
    <property type="protein sequence ID" value="TDP87503.1"/>
    <property type="molecule type" value="Genomic_DNA"/>
</dbReference>
<keyword evidence="1" id="KW-0812">Transmembrane</keyword>